<proteinExistence type="predicted"/>
<comment type="caution">
    <text evidence="2">The sequence shown here is derived from an EMBL/GenBank/DDBJ whole genome shotgun (WGS) entry which is preliminary data.</text>
</comment>
<feature type="compositionally biased region" description="Basic and acidic residues" evidence="1">
    <location>
        <begin position="487"/>
        <end position="496"/>
    </location>
</feature>
<feature type="region of interest" description="Disordered" evidence="1">
    <location>
        <begin position="1"/>
        <end position="57"/>
    </location>
</feature>
<gene>
    <name evidence="2" type="ORF">ECRASSUSDP1_LOCUS2046</name>
</gene>
<organism evidence="2 3">
    <name type="scientific">Euplotes crassus</name>
    <dbReference type="NCBI Taxonomy" id="5936"/>
    <lineage>
        <taxon>Eukaryota</taxon>
        <taxon>Sar</taxon>
        <taxon>Alveolata</taxon>
        <taxon>Ciliophora</taxon>
        <taxon>Intramacronucleata</taxon>
        <taxon>Spirotrichea</taxon>
        <taxon>Hypotrichia</taxon>
        <taxon>Euplotida</taxon>
        <taxon>Euplotidae</taxon>
        <taxon>Moneuplotes</taxon>
    </lineage>
</organism>
<evidence type="ECO:0000313" key="2">
    <source>
        <dbReference type="EMBL" id="CAI2360741.1"/>
    </source>
</evidence>
<name>A0AAD1U2G6_EUPCR</name>
<evidence type="ECO:0000313" key="3">
    <source>
        <dbReference type="Proteomes" id="UP001295684"/>
    </source>
</evidence>
<evidence type="ECO:0000256" key="1">
    <source>
        <dbReference type="SAM" id="MobiDB-lite"/>
    </source>
</evidence>
<accession>A0AAD1U2G6</accession>
<keyword evidence="3" id="KW-1185">Reference proteome</keyword>
<reference evidence="2" key="1">
    <citation type="submission" date="2023-07" db="EMBL/GenBank/DDBJ databases">
        <authorList>
            <consortium name="AG Swart"/>
            <person name="Singh M."/>
            <person name="Singh A."/>
            <person name="Seah K."/>
            <person name="Emmerich C."/>
        </authorList>
    </citation>
    <scope>NUCLEOTIDE SEQUENCE</scope>
    <source>
        <strain evidence="2">DP1</strain>
    </source>
</reference>
<feature type="region of interest" description="Disordered" evidence="1">
    <location>
        <begin position="487"/>
        <end position="515"/>
    </location>
</feature>
<dbReference type="AlphaFoldDB" id="A0AAD1U2G6"/>
<dbReference type="Proteomes" id="UP001295684">
    <property type="component" value="Unassembled WGS sequence"/>
</dbReference>
<sequence>MEKLKKSKVGPNGSNPKILKNPTSPGSPSKLPPANLRSPGHQRTTSLPTNLKPHKSHKHIEDFNNNLFIYDLPGTKCFVKPNKKTNVPINQMFTGQRNPTDAKTSLRNLFYIKDIKKEHEYIDIASSKEVLYSWQTKGLKNYGSDQNFTLKQYRALVKQEKEDFYNYLFKTKKQSQIFANDETKAEEYFNKKQDRLVRNQSQNTPKKLVTSRETDVAKNLQALETARLEKNKMLEQKFKHKEQHIKTKRNKRKFQTVIHKESLNKRILRAKILKILQANFGIDLFDKTQKFNKNIQPGTAKFNLKKLKNNELGGKSKTCHSKCKRSQEEEEQNFNQDILDQIKQYLVENLTDEEIHTDIDLLRKIFSDEQNIYATFDLDEEDTGIKDRYYKKINTLKQEEIKKKKKQVKNKFKHLKVDNSRRLYDKVPRRNIPNTQSYIQLVSARNQLTSLKSADYKWGEENIREDLRDIQLEKLTLKQKNAENFQAEKDRKRKENATVLRQKRNEYKKRVQSVQKQAKQEAQLEKYWKKLYSNYQS</sequence>
<dbReference type="EMBL" id="CAMPGE010001938">
    <property type="protein sequence ID" value="CAI2360741.1"/>
    <property type="molecule type" value="Genomic_DNA"/>
</dbReference>
<protein>
    <submittedName>
        <fullName evidence="2">Uncharacterized protein</fullName>
    </submittedName>
</protein>